<evidence type="ECO:0008006" key="6">
    <source>
        <dbReference type="Google" id="ProtNLM"/>
    </source>
</evidence>
<dbReference type="PANTHER" id="PTHR30461:SF23">
    <property type="entry name" value="DNA RECOMBINASE-RELATED"/>
    <property type="match status" value="1"/>
</dbReference>
<dbReference type="AlphaFoldDB" id="A0A6V8NEW7"/>
<dbReference type="Gene3D" id="3.40.50.1390">
    <property type="entry name" value="Resolvase, N-terminal catalytic domain"/>
    <property type="match status" value="1"/>
</dbReference>
<dbReference type="PROSITE" id="PS51736">
    <property type="entry name" value="RECOMBINASES_3"/>
    <property type="match status" value="1"/>
</dbReference>
<evidence type="ECO:0000256" key="1">
    <source>
        <dbReference type="SAM" id="MobiDB-lite"/>
    </source>
</evidence>
<dbReference type="Gene3D" id="3.90.1750.20">
    <property type="entry name" value="Putative Large Serine Recombinase, Chain B, Domain 2"/>
    <property type="match status" value="1"/>
</dbReference>
<accession>A0A6V8NEW7</accession>
<organism evidence="4 5">
    <name type="scientific">Candidatus Hakubella thermalkaliphila</name>
    <dbReference type="NCBI Taxonomy" id="2754717"/>
    <lineage>
        <taxon>Bacteria</taxon>
        <taxon>Bacillati</taxon>
        <taxon>Actinomycetota</taxon>
        <taxon>Actinomycetota incertae sedis</taxon>
        <taxon>Candidatus Hakubellales</taxon>
        <taxon>Candidatus Hakubellaceae</taxon>
        <taxon>Candidatus Hakubella</taxon>
    </lineage>
</organism>
<dbReference type="PANTHER" id="PTHR30461">
    <property type="entry name" value="DNA-INVERTASE FROM LAMBDOID PROPHAGE"/>
    <property type="match status" value="1"/>
</dbReference>
<reference evidence="4 5" key="1">
    <citation type="journal article" date="2020" name="Front. Microbiol.">
        <title>Single-cell genomics of novel Actinobacteria with the Wood-Ljungdahl pathway discovered in a serpentinizing system.</title>
        <authorList>
            <person name="Merino N."/>
            <person name="Kawai M."/>
            <person name="Boyd E.S."/>
            <person name="Colman D.R."/>
            <person name="McGlynn S.E."/>
            <person name="Nealson K.H."/>
            <person name="Kurokawa K."/>
            <person name="Hongoh Y."/>
        </authorList>
    </citation>
    <scope>NUCLEOTIDE SEQUENCE [LARGE SCALE GENOMIC DNA]</scope>
    <source>
        <strain evidence="4 5">S03</strain>
    </source>
</reference>
<feature type="domain" description="Resolvase/invertase-type recombinase catalytic" evidence="2">
    <location>
        <begin position="15"/>
        <end position="166"/>
    </location>
</feature>
<dbReference type="InterPro" id="IPR006119">
    <property type="entry name" value="Resolv_N"/>
</dbReference>
<dbReference type="GO" id="GO:0000150">
    <property type="term" value="F:DNA strand exchange activity"/>
    <property type="evidence" value="ECO:0007669"/>
    <property type="project" value="InterPro"/>
</dbReference>
<dbReference type="SUPFAM" id="SSF53041">
    <property type="entry name" value="Resolvase-like"/>
    <property type="match status" value="1"/>
</dbReference>
<feature type="region of interest" description="Disordered" evidence="1">
    <location>
        <begin position="661"/>
        <end position="695"/>
    </location>
</feature>
<feature type="domain" description="Recombinase" evidence="3">
    <location>
        <begin position="173"/>
        <end position="313"/>
    </location>
</feature>
<dbReference type="Proteomes" id="UP000574717">
    <property type="component" value="Unassembled WGS sequence"/>
</dbReference>
<dbReference type="GO" id="GO:0003677">
    <property type="term" value="F:DNA binding"/>
    <property type="evidence" value="ECO:0007669"/>
    <property type="project" value="InterPro"/>
</dbReference>
<dbReference type="InterPro" id="IPR050639">
    <property type="entry name" value="SSR_resolvase"/>
</dbReference>
<dbReference type="SMART" id="SM00857">
    <property type="entry name" value="Resolvase"/>
    <property type="match status" value="1"/>
</dbReference>
<dbReference type="RefSeq" id="WP_176236730.1">
    <property type="nucleotide sequence ID" value="NZ_BLRU01000010.1"/>
</dbReference>
<dbReference type="PROSITE" id="PS51737">
    <property type="entry name" value="RECOMBINASE_DNA_BIND"/>
    <property type="match status" value="1"/>
</dbReference>
<dbReference type="Pfam" id="PF00239">
    <property type="entry name" value="Resolvase"/>
    <property type="match status" value="1"/>
</dbReference>
<dbReference type="InterPro" id="IPR025827">
    <property type="entry name" value="Zn_ribbon_recom_dom"/>
</dbReference>
<dbReference type="Pfam" id="PF13408">
    <property type="entry name" value="Zn_ribbon_recom"/>
    <property type="match status" value="1"/>
</dbReference>
<dbReference type="InterPro" id="IPR011109">
    <property type="entry name" value="DNA_bind_recombinase_dom"/>
</dbReference>
<evidence type="ECO:0000259" key="2">
    <source>
        <dbReference type="PROSITE" id="PS51736"/>
    </source>
</evidence>
<proteinExistence type="predicted"/>
<feature type="compositionally biased region" description="Basic residues" evidence="1">
    <location>
        <begin position="672"/>
        <end position="686"/>
    </location>
</feature>
<dbReference type="CDD" id="cd00338">
    <property type="entry name" value="Ser_Recombinase"/>
    <property type="match status" value="1"/>
</dbReference>
<comment type="caution">
    <text evidence="4">The sequence shown here is derived from an EMBL/GenBank/DDBJ whole genome shotgun (WGS) entry which is preliminary data.</text>
</comment>
<dbReference type="EMBL" id="BLRU01000010">
    <property type="protein sequence ID" value="GFP18723.1"/>
    <property type="molecule type" value="Genomic_DNA"/>
</dbReference>
<gene>
    <name evidence="4" type="ORF">HKBW3S03_00228</name>
</gene>
<protein>
    <recommendedName>
        <fullName evidence="6">Recombinase domain-containing protein</fullName>
    </recommendedName>
</protein>
<evidence type="ECO:0000259" key="3">
    <source>
        <dbReference type="PROSITE" id="PS51737"/>
    </source>
</evidence>
<sequence>MSVTSKVTGEHLSRLAYLYVRQSSLRQVQENRESTARQYDLKRRAQALGWNSEQIVVIDEDLGLSGTSSAQRNGFQRLVAEVGLGRVGLVMGLEVSRLARSSTDWHRLLEICALSETLILDEDGLYDPSHFNDRLLLGLKGTMSEAELHVLKARLVGGQLNKARRGELWIRPPLGYIFDGQRLAFDPDEQIQGTVRLLFETFRRTGSAVQVVRHFSREGIQWPRRLASGPRAGEVVWAALEHSRVLNVLHNPRYTGAYVYGRTRQRKLGGGQVRYRRLPQEEWQVFLPNVHPGYITWEEYEANQVKLRENANGYGADRRKSPPREGPALLQGLVLCGICGQRMTVHYYVSQGHPVPDYVCQRRGIQAAEPICQSIPGSGLDEAIAQVVLEAMTPASLEIALEVFEELRARKAEVNRLRLAQVQRAREEAELAQRQYMLVRPENRLVADQLERQWNEKLQALSLAEEEYRRICESESPELSQADKERILLLASDLPRVWKDPRTPARDRKRMLRLLIEDVTLKRQGKIIRIGIRWKGGTATSLQQPVPPNAAERFRTPPDIVEQIRALTMEQTDGEIAETLNCRGLRTGRGKKFTRQIVRNLRRAYDIRSFQEHMREAGWLTTREVAAQLGIHHQTAQKFAREGVLRACRVNDKDEILFEPITGPRPVAQPGKRFKDRRRYPKCSSKRRNEVQYEA</sequence>
<dbReference type="Pfam" id="PF07508">
    <property type="entry name" value="Recombinase"/>
    <property type="match status" value="1"/>
</dbReference>
<evidence type="ECO:0000313" key="4">
    <source>
        <dbReference type="EMBL" id="GFP18723.1"/>
    </source>
</evidence>
<evidence type="ECO:0000313" key="5">
    <source>
        <dbReference type="Proteomes" id="UP000574717"/>
    </source>
</evidence>
<name>A0A6V8NEW7_9ACTN</name>
<dbReference type="InterPro" id="IPR038109">
    <property type="entry name" value="DNA_bind_recomb_sf"/>
</dbReference>
<dbReference type="InterPro" id="IPR036162">
    <property type="entry name" value="Resolvase-like_N_sf"/>
</dbReference>